<evidence type="ECO:0000259" key="6">
    <source>
        <dbReference type="Pfam" id="PF05175"/>
    </source>
</evidence>
<evidence type="ECO:0000313" key="8">
    <source>
        <dbReference type="EMBL" id="WGW10494.1"/>
    </source>
</evidence>
<evidence type="ECO:0000256" key="4">
    <source>
        <dbReference type="ARBA" id="ARBA00022691"/>
    </source>
</evidence>
<dbReference type="Proteomes" id="UP001209083">
    <property type="component" value="Chromosome"/>
</dbReference>
<dbReference type="InterPro" id="IPR029063">
    <property type="entry name" value="SAM-dependent_MTases_sf"/>
</dbReference>
<evidence type="ECO:0000259" key="7">
    <source>
        <dbReference type="Pfam" id="PF17827"/>
    </source>
</evidence>
<dbReference type="CDD" id="cd02440">
    <property type="entry name" value="AdoMet_MTases"/>
    <property type="match status" value="1"/>
</dbReference>
<feature type="domain" description="Release factor glutamine methyltransferase N-terminal" evidence="7">
    <location>
        <begin position="6"/>
        <end position="77"/>
    </location>
</feature>
<dbReference type="InterPro" id="IPR007848">
    <property type="entry name" value="Small_mtfrase_dom"/>
</dbReference>
<organism evidence="8 9">
    <name type="scientific">Saxibacter everestensis</name>
    <dbReference type="NCBI Taxonomy" id="2909229"/>
    <lineage>
        <taxon>Bacteria</taxon>
        <taxon>Bacillati</taxon>
        <taxon>Actinomycetota</taxon>
        <taxon>Actinomycetes</taxon>
        <taxon>Micrococcales</taxon>
        <taxon>Brevibacteriaceae</taxon>
        <taxon>Saxibacter</taxon>
    </lineage>
</organism>
<dbReference type="PROSITE" id="PS00092">
    <property type="entry name" value="N6_MTASE"/>
    <property type="match status" value="1"/>
</dbReference>
<sequence>MIRAQLNHAAAELAAAGIDASSSDARSLAAHVLGLTVAQLHTRLALGDEAFGPEQLSRFDELIRLRAERVPLQHLTGIAYFRHVEVRVGPGVFVPRPETELLAGLGISALRRAHQRRTCASPSAGVGADDARAVAAADLCAGSAAMTLSLALEAPGSQVFGVELSKEAFAWSEQNLAAYRDRLAETGSKVELVRADAATALAGHEAGIDVVVSNPPYIPHGATPVDPEVRDHDPDMALYGGSADGLRIPAAIAQRAGALLVDDGYFAMEHSEEQGATVRYMLQSQEIWAGIETHRDLTGRDRVTAARRIKRQGTAPD</sequence>
<keyword evidence="3 8" id="KW-0808">Transferase</keyword>
<keyword evidence="4" id="KW-0949">S-adenosyl-L-methionine</keyword>
<dbReference type="GO" id="GO:0102559">
    <property type="term" value="F:peptide chain release factor N(5)-glutamine methyltransferase activity"/>
    <property type="evidence" value="ECO:0007669"/>
    <property type="project" value="UniProtKB-EC"/>
</dbReference>
<dbReference type="InterPro" id="IPR040758">
    <property type="entry name" value="PrmC_N"/>
</dbReference>
<dbReference type="SUPFAM" id="SSF53335">
    <property type="entry name" value="S-adenosyl-L-methionine-dependent methyltransferases"/>
    <property type="match status" value="1"/>
</dbReference>
<keyword evidence="9" id="KW-1185">Reference proteome</keyword>
<dbReference type="RefSeq" id="WP_349637273.1">
    <property type="nucleotide sequence ID" value="NZ_CP090958.1"/>
</dbReference>
<reference evidence="8 9" key="1">
    <citation type="submission" date="2023-05" db="EMBL/GenBank/DDBJ databases">
        <title>Lithophilousrod everest ZFBP1038 complete genpme.</title>
        <authorList>
            <person name="Tian M."/>
        </authorList>
    </citation>
    <scope>NUCLEOTIDE SEQUENCE [LARGE SCALE GENOMIC DNA]</scope>
    <source>
        <strain evidence="8 9">ZFBP1038</strain>
    </source>
</reference>
<dbReference type="InterPro" id="IPR002052">
    <property type="entry name" value="DNA_methylase_N6_adenine_CS"/>
</dbReference>
<protein>
    <recommendedName>
        <fullName evidence="1">peptide chain release factor N(5)-glutamine methyltransferase</fullName>
        <ecNumber evidence="1">2.1.1.297</ecNumber>
    </recommendedName>
</protein>
<dbReference type="NCBIfam" id="TIGR03534">
    <property type="entry name" value="RF_mod_PrmC"/>
    <property type="match status" value="1"/>
</dbReference>
<dbReference type="PANTHER" id="PTHR18895">
    <property type="entry name" value="HEMK METHYLTRANSFERASE"/>
    <property type="match status" value="1"/>
</dbReference>
<dbReference type="EC" id="2.1.1.297" evidence="1"/>
<dbReference type="Pfam" id="PF17827">
    <property type="entry name" value="PrmC_N"/>
    <property type="match status" value="1"/>
</dbReference>
<dbReference type="EMBL" id="CP090958">
    <property type="protein sequence ID" value="WGW10494.1"/>
    <property type="molecule type" value="Genomic_DNA"/>
</dbReference>
<proteinExistence type="predicted"/>
<evidence type="ECO:0000256" key="5">
    <source>
        <dbReference type="ARBA" id="ARBA00048391"/>
    </source>
</evidence>
<keyword evidence="2 8" id="KW-0489">Methyltransferase</keyword>
<dbReference type="InterPro" id="IPR019874">
    <property type="entry name" value="RF_methyltr_PrmC"/>
</dbReference>
<dbReference type="InterPro" id="IPR050320">
    <property type="entry name" value="N5-glutamine_MTase"/>
</dbReference>
<feature type="domain" description="Methyltransferase small" evidence="6">
    <location>
        <begin position="135"/>
        <end position="220"/>
    </location>
</feature>
<dbReference type="GO" id="GO:0032259">
    <property type="term" value="P:methylation"/>
    <property type="evidence" value="ECO:0007669"/>
    <property type="project" value="UniProtKB-KW"/>
</dbReference>
<dbReference type="Gene3D" id="3.40.50.150">
    <property type="entry name" value="Vaccinia Virus protein VP39"/>
    <property type="match status" value="1"/>
</dbReference>
<evidence type="ECO:0000256" key="3">
    <source>
        <dbReference type="ARBA" id="ARBA00022679"/>
    </source>
</evidence>
<dbReference type="PANTHER" id="PTHR18895:SF74">
    <property type="entry name" value="MTRF1L RELEASE FACTOR GLUTAMINE METHYLTRANSFERASE"/>
    <property type="match status" value="1"/>
</dbReference>
<comment type="catalytic activity">
    <reaction evidence="5">
        <text>L-glutaminyl-[peptide chain release factor] + S-adenosyl-L-methionine = N(5)-methyl-L-glutaminyl-[peptide chain release factor] + S-adenosyl-L-homocysteine + H(+)</text>
        <dbReference type="Rhea" id="RHEA:42896"/>
        <dbReference type="Rhea" id="RHEA-COMP:10271"/>
        <dbReference type="Rhea" id="RHEA-COMP:10272"/>
        <dbReference type="ChEBI" id="CHEBI:15378"/>
        <dbReference type="ChEBI" id="CHEBI:30011"/>
        <dbReference type="ChEBI" id="CHEBI:57856"/>
        <dbReference type="ChEBI" id="CHEBI:59789"/>
        <dbReference type="ChEBI" id="CHEBI:61891"/>
        <dbReference type="EC" id="2.1.1.297"/>
    </reaction>
</comment>
<name>A0ABY8QQ56_9MICO</name>
<evidence type="ECO:0000313" key="9">
    <source>
        <dbReference type="Proteomes" id="UP001209083"/>
    </source>
</evidence>
<evidence type="ECO:0000256" key="1">
    <source>
        <dbReference type="ARBA" id="ARBA00012771"/>
    </source>
</evidence>
<accession>A0ABY8QQ56</accession>
<evidence type="ECO:0000256" key="2">
    <source>
        <dbReference type="ARBA" id="ARBA00022603"/>
    </source>
</evidence>
<dbReference type="InterPro" id="IPR004556">
    <property type="entry name" value="HemK-like"/>
</dbReference>
<dbReference type="Pfam" id="PF05175">
    <property type="entry name" value="MTS"/>
    <property type="match status" value="1"/>
</dbReference>
<gene>
    <name evidence="8" type="primary">prmC</name>
    <name evidence="8" type="ORF">LWF01_10070</name>
</gene>
<dbReference type="Gene3D" id="1.10.8.10">
    <property type="entry name" value="DNA helicase RuvA subunit, C-terminal domain"/>
    <property type="match status" value="1"/>
</dbReference>
<dbReference type="NCBIfam" id="TIGR00536">
    <property type="entry name" value="hemK_fam"/>
    <property type="match status" value="1"/>
</dbReference>